<feature type="compositionally biased region" description="Polar residues" evidence="2">
    <location>
        <begin position="47"/>
        <end position="60"/>
    </location>
</feature>
<evidence type="ECO:0000256" key="2">
    <source>
        <dbReference type="SAM" id="MobiDB-lite"/>
    </source>
</evidence>
<keyword evidence="1" id="KW-0175">Coiled coil</keyword>
<keyword evidence="4" id="KW-1185">Reference proteome</keyword>
<reference evidence="3" key="1">
    <citation type="submission" date="2020-05" db="EMBL/GenBank/DDBJ databases">
        <title>Mycena genomes resolve the evolution of fungal bioluminescence.</title>
        <authorList>
            <person name="Tsai I.J."/>
        </authorList>
    </citation>
    <scope>NUCLEOTIDE SEQUENCE</scope>
    <source>
        <strain evidence="3">160909Yilan</strain>
    </source>
</reference>
<feature type="region of interest" description="Disordered" evidence="2">
    <location>
        <begin position="47"/>
        <end position="76"/>
    </location>
</feature>
<organism evidence="3 4">
    <name type="scientific">Mycena sanguinolenta</name>
    <dbReference type="NCBI Taxonomy" id="230812"/>
    <lineage>
        <taxon>Eukaryota</taxon>
        <taxon>Fungi</taxon>
        <taxon>Dikarya</taxon>
        <taxon>Basidiomycota</taxon>
        <taxon>Agaricomycotina</taxon>
        <taxon>Agaricomycetes</taxon>
        <taxon>Agaricomycetidae</taxon>
        <taxon>Agaricales</taxon>
        <taxon>Marasmiineae</taxon>
        <taxon>Mycenaceae</taxon>
        <taxon>Mycena</taxon>
    </lineage>
</organism>
<feature type="coiled-coil region" evidence="1">
    <location>
        <begin position="81"/>
        <end position="108"/>
    </location>
</feature>
<name>A0A8H6U4B5_9AGAR</name>
<accession>A0A8H6U4B5</accession>
<evidence type="ECO:0000313" key="3">
    <source>
        <dbReference type="EMBL" id="KAF7328642.1"/>
    </source>
</evidence>
<evidence type="ECO:0000313" key="4">
    <source>
        <dbReference type="Proteomes" id="UP000623467"/>
    </source>
</evidence>
<dbReference type="AlphaFoldDB" id="A0A8H6U4B5"/>
<proteinExistence type="predicted"/>
<protein>
    <submittedName>
        <fullName evidence="3">Uncharacterized protein</fullName>
    </submittedName>
</protein>
<dbReference type="Proteomes" id="UP000623467">
    <property type="component" value="Unassembled WGS sequence"/>
</dbReference>
<gene>
    <name evidence="3" type="ORF">MSAN_02472800</name>
</gene>
<evidence type="ECO:0000256" key="1">
    <source>
        <dbReference type="SAM" id="Coils"/>
    </source>
</evidence>
<sequence>MNLRTTRQKQDGLRVTRVTCHISLDARAVSWLLVALASSNRLQRTGVSATSSSRRINVGTSERIPSRASKRQKTLTTAQIIAAKEEEARRETERRLNLSRKRQLAEQRLRDVPDAFDHDNDYVDDVLHGRATADISNAKAWLKKN</sequence>
<dbReference type="OrthoDB" id="10648164at2759"/>
<dbReference type="EMBL" id="JACAZH010000072">
    <property type="protein sequence ID" value="KAF7328642.1"/>
    <property type="molecule type" value="Genomic_DNA"/>
</dbReference>
<comment type="caution">
    <text evidence="3">The sequence shown here is derived from an EMBL/GenBank/DDBJ whole genome shotgun (WGS) entry which is preliminary data.</text>
</comment>